<evidence type="ECO:0000313" key="2">
    <source>
        <dbReference type="Proteomes" id="UP000321408"/>
    </source>
</evidence>
<gene>
    <name evidence="1" type="ORF">DSAG12_02696</name>
</gene>
<keyword evidence="2" id="KW-1185">Reference proteome</keyword>
<reference evidence="1 2" key="1">
    <citation type="journal article" date="2020" name="Nature">
        <title>Isolation of an archaeon at the prokaryote-eukaryote interface.</title>
        <authorList>
            <person name="Imachi H."/>
            <person name="Nobu M.K."/>
            <person name="Nakahara N."/>
            <person name="Morono Y."/>
            <person name="Ogawara M."/>
            <person name="Takaki Y."/>
            <person name="Takano Y."/>
            <person name="Uematsu K."/>
            <person name="Ikuta T."/>
            <person name="Ito M."/>
            <person name="Matsui Y."/>
            <person name="Miyazaki M."/>
            <person name="Murata K."/>
            <person name="Saito Y."/>
            <person name="Sakai S."/>
            <person name="Song C."/>
            <person name="Tasumi E."/>
            <person name="Yamanaka Y."/>
            <person name="Yamaguchi T."/>
            <person name="Kamagata Y."/>
            <person name="Tamaki H."/>
            <person name="Takai K."/>
        </authorList>
    </citation>
    <scope>NUCLEOTIDE SEQUENCE [LARGE SCALE GENOMIC DNA]</scope>
    <source>
        <strain evidence="1 2">MK-D1</strain>
    </source>
</reference>
<organism evidence="1 2">
    <name type="scientific">Promethearchaeum syntrophicum</name>
    <dbReference type="NCBI Taxonomy" id="2594042"/>
    <lineage>
        <taxon>Archaea</taxon>
        <taxon>Promethearchaeati</taxon>
        <taxon>Promethearchaeota</taxon>
        <taxon>Promethearchaeia</taxon>
        <taxon>Promethearchaeales</taxon>
        <taxon>Promethearchaeaceae</taxon>
        <taxon>Promethearchaeum</taxon>
    </lineage>
</organism>
<proteinExistence type="predicted"/>
<name>A0A5B9DDR5_9ARCH</name>
<reference evidence="1 2" key="2">
    <citation type="journal article" date="2024" name="Int. J. Syst. Evol. Microbiol.">
        <title>Promethearchaeum syntrophicum gen. nov., sp. nov., an anaerobic, obligately syntrophic archaeon, the first isolate of the lineage 'Asgard' archaea, and proposal of the new archaeal phylum Promethearchaeota phyl. nov. and kingdom Promethearchaeati regn. nov.</title>
        <authorList>
            <person name="Imachi H."/>
            <person name="Nobu M.K."/>
            <person name="Kato S."/>
            <person name="Takaki Y."/>
            <person name="Miyazaki M."/>
            <person name="Miyata M."/>
            <person name="Ogawara M."/>
            <person name="Saito Y."/>
            <person name="Sakai S."/>
            <person name="Tahara Y.O."/>
            <person name="Takano Y."/>
            <person name="Tasumi E."/>
            <person name="Uematsu K."/>
            <person name="Yoshimura T."/>
            <person name="Itoh T."/>
            <person name="Ohkuma M."/>
            <person name="Takai K."/>
        </authorList>
    </citation>
    <scope>NUCLEOTIDE SEQUENCE [LARGE SCALE GENOMIC DNA]</scope>
    <source>
        <strain evidence="1 2">MK-D1</strain>
    </source>
</reference>
<accession>A0A5B9DDR5</accession>
<dbReference type="Proteomes" id="UP000321408">
    <property type="component" value="Chromosome"/>
</dbReference>
<dbReference type="KEGG" id="psyt:DSAG12_02696"/>
<sequence length="81" mass="9426">MLIKEIRKLLTRERDSIRVKMDEQENNFLKNLQLVFVIGLVAQLITLFYAVDAFDPLYGTIFVGVSLIISVIILWVLKKMQ</sequence>
<dbReference type="AlphaFoldDB" id="A0A5B9DDR5"/>
<dbReference type="EMBL" id="CP042905">
    <property type="protein sequence ID" value="QEE16866.2"/>
    <property type="molecule type" value="Genomic_DNA"/>
</dbReference>
<protein>
    <submittedName>
        <fullName evidence="1">Uncharacterized protein</fullName>
    </submittedName>
</protein>
<evidence type="ECO:0000313" key="1">
    <source>
        <dbReference type="EMBL" id="QEE16866.2"/>
    </source>
</evidence>